<sequence>MIGVEVGSGDRLALGVLSQYRMATTEQMHRVIAPSVRIEQTRRRLARLRGEGLVDRITLPQAGRTRVWFPTAYGVQLVSEWPEMRGHRPSRTVSDPTAVRLKAGHTLTVAETALAFLEDARRHGDLFRPLDWIPEVHHPIGSGEAVIPDALLYYRRGPAGGDNGSMLRAFVEVDRATMGPERLAAKLPAYERLYRYVPAVSGRRPTLQEPTLEEWRRRYPLFPRVLFVLDGTGPAGVENRINALRSGSRLLMPSGFLHDVPVLVAPLADLLQHGPSAPVWRPVHDPDQRVHWTGSARPQT</sequence>
<protein>
    <recommendedName>
        <fullName evidence="5">Protein involved in plasmid replication-relaxation</fullName>
    </recommendedName>
</protein>
<dbReference type="Proteomes" id="UP000302139">
    <property type="component" value="Unassembled WGS sequence"/>
</dbReference>
<dbReference type="GeneID" id="41537200"/>
<organism evidence="2 3">
    <name type="scientific">Streptomyces avermitilis</name>
    <dbReference type="NCBI Taxonomy" id="33903"/>
    <lineage>
        <taxon>Bacteria</taxon>
        <taxon>Bacillati</taxon>
        <taxon>Actinomycetota</taxon>
        <taxon>Actinomycetes</taxon>
        <taxon>Kitasatosporales</taxon>
        <taxon>Streptomycetaceae</taxon>
        <taxon>Streptomyces</taxon>
    </lineage>
</organism>
<gene>
    <name evidence="1" type="ORF">SAV14893_097860</name>
    <name evidence="2" type="ORF">SAV31267_101940</name>
</gene>
<dbReference type="OMA" id="MHLILSP"/>
<dbReference type="InterPro" id="IPR025855">
    <property type="entry name" value="Replic_Relax"/>
</dbReference>
<evidence type="ECO:0000313" key="4">
    <source>
        <dbReference type="Proteomes" id="UP000302139"/>
    </source>
</evidence>
<dbReference type="Pfam" id="PF13814">
    <property type="entry name" value="Replic_Relax"/>
    <property type="match status" value="1"/>
</dbReference>
<proteinExistence type="predicted"/>
<evidence type="ECO:0000313" key="3">
    <source>
        <dbReference type="Proteomes" id="UP000299211"/>
    </source>
</evidence>
<comment type="caution">
    <text evidence="2">The sequence shown here is derived from an EMBL/GenBank/DDBJ whole genome shotgun (WGS) entry which is preliminary data.</text>
</comment>
<name>A0A4D4NB41_STRAX</name>
<dbReference type="AlphaFoldDB" id="A0A4D4NB41"/>
<accession>A0A4D4NB41</accession>
<reference evidence="1 4" key="2">
    <citation type="submission" date="2019-04" db="EMBL/GenBank/DDBJ databases">
        <title>Draft genome sequences of Streptomyces avermitilis NBRC 14893.</title>
        <authorList>
            <person name="Komaki H."/>
            <person name="Tamura T."/>
            <person name="Hosoyama A."/>
        </authorList>
    </citation>
    <scope>NUCLEOTIDE SEQUENCE [LARGE SCALE GENOMIC DNA]</scope>
    <source>
        <strain evidence="1 4">NBRC 14893</strain>
    </source>
</reference>
<dbReference type="EMBL" id="BJHX01000005">
    <property type="protein sequence ID" value="GDY70393.1"/>
    <property type="molecule type" value="Genomic_DNA"/>
</dbReference>
<evidence type="ECO:0000313" key="2">
    <source>
        <dbReference type="EMBL" id="GDY80709.1"/>
    </source>
</evidence>
<evidence type="ECO:0000313" key="1">
    <source>
        <dbReference type="EMBL" id="GDY70393.1"/>
    </source>
</evidence>
<dbReference type="RefSeq" id="WP_011109743.1">
    <property type="nucleotide sequence ID" value="NZ_BAABTN010000072.1"/>
</dbReference>
<reference evidence="2 3" key="1">
    <citation type="submission" date="2019-04" db="EMBL/GenBank/DDBJ databases">
        <title>Draft genome sequences of Streptomyces avermitilis ATCC 31267.</title>
        <authorList>
            <person name="Komaki H."/>
            <person name="Tamura T."/>
            <person name="Hosoyama A."/>
        </authorList>
    </citation>
    <scope>NUCLEOTIDE SEQUENCE [LARGE SCALE GENOMIC DNA]</scope>
    <source>
        <strain evidence="2 3">ATCC 31267</strain>
    </source>
</reference>
<dbReference type="EMBL" id="BJHY01000004">
    <property type="protein sequence ID" value="GDY80709.1"/>
    <property type="molecule type" value="Genomic_DNA"/>
</dbReference>
<evidence type="ECO:0008006" key="5">
    <source>
        <dbReference type="Google" id="ProtNLM"/>
    </source>
</evidence>
<dbReference type="Proteomes" id="UP000299211">
    <property type="component" value="Unassembled WGS sequence"/>
</dbReference>